<feature type="transmembrane region" description="Helical" evidence="8">
    <location>
        <begin position="228"/>
        <end position="246"/>
    </location>
</feature>
<reference evidence="9" key="1">
    <citation type="submission" date="2021-01" db="EMBL/GenBank/DDBJ databases">
        <title>Fulvivirga kasyanovii gen. nov., sp nov., a novel member of the phylum Bacteroidetes isolated from seawater in a mussel farm.</title>
        <authorList>
            <person name="Zhao L.-H."/>
            <person name="Wang Z.-J."/>
        </authorList>
    </citation>
    <scope>NUCLEOTIDE SEQUENCE</scope>
    <source>
        <strain evidence="9">2943</strain>
    </source>
</reference>
<organism evidence="9 10">
    <name type="scientific">Fulvivirga sediminis</name>
    <dbReference type="NCBI Taxonomy" id="2803949"/>
    <lineage>
        <taxon>Bacteria</taxon>
        <taxon>Pseudomonadati</taxon>
        <taxon>Bacteroidota</taxon>
        <taxon>Cytophagia</taxon>
        <taxon>Cytophagales</taxon>
        <taxon>Fulvivirgaceae</taxon>
        <taxon>Fulvivirga</taxon>
    </lineage>
</organism>
<dbReference type="PANTHER" id="PTHR30330:SF3">
    <property type="entry name" value="TRANSCRIPTIONAL REGULATOR, LRP FAMILY"/>
    <property type="match status" value="1"/>
</dbReference>
<dbReference type="GO" id="GO:0005886">
    <property type="term" value="C:plasma membrane"/>
    <property type="evidence" value="ECO:0007669"/>
    <property type="project" value="UniProtKB-SubCell"/>
</dbReference>
<feature type="transmembrane region" description="Helical" evidence="8">
    <location>
        <begin position="278"/>
        <end position="295"/>
    </location>
</feature>
<feature type="transmembrane region" description="Helical" evidence="8">
    <location>
        <begin position="146"/>
        <end position="163"/>
    </location>
</feature>
<evidence type="ECO:0000256" key="5">
    <source>
        <dbReference type="ARBA" id="ARBA00022692"/>
    </source>
</evidence>
<dbReference type="NCBIfam" id="TIGR00835">
    <property type="entry name" value="agcS"/>
    <property type="match status" value="1"/>
</dbReference>
<dbReference type="EMBL" id="JAESIY010000002">
    <property type="protein sequence ID" value="MBL3655298.1"/>
    <property type="molecule type" value="Genomic_DNA"/>
</dbReference>
<proteinExistence type="inferred from homology"/>
<dbReference type="Pfam" id="PF01235">
    <property type="entry name" value="Na_Ala_symp"/>
    <property type="match status" value="1"/>
</dbReference>
<evidence type="ECO:0000256" key="3">
    <source>
        <dbReference type="ARBA" id="ARBA00022448"/>
    </source>
</evidence>
<feature type="transmembrane region" description="Helical" evidence="8">
    <location>
        <begin position="433"/>
        <end position="452"/>
    </location>
</feature>
<feature type="transmembrane region" description="Helical" evidence="8">
    <location>
        <begin position="322"/>
        <end position="347"/>
    </location>
</feature>
<feature type="transmembrane region" description="Helical" evidence="8">
    <location>
        <begin position="198"/>
        <end position="216"/>
    </location>
</feature>
<keyword evidence="10" id="KW-1185">Reference proteome</keyword>
<accession>A0A937JXA5</accession>
<dbReference type="PROSITE" id="PS00873">
    <property type="entry name" value="NA_ALANINE_SYMP"/>
    <property type="match status" value="1"/>
</dbReference>
<dbReference type="InterPro" id="IPR001463">
    <property type="entry name" value="Na/Ala_symport"/>
</dbReference>
<dbReference type="Proteomes" id="UP000659388">
    <property type="component" value="Unassembled WGS sequence"/>
</dbReference>
<keyword evidence="8" id="KW-0769">Symport</keyword>
<evidence type="ECO:0000313" key="9">
    <source>
        <dbReference type="EMBL" id="MBL3655298.1"/>
    </source>
</evidence>
<dbReference type="AlphaFoldDB" id="A0A937JXA5"/>
<evidence type="ECO:0000256" key="4">
    <source>
        <dbReference type="ARBA" id="ARBA00022475"/>
    </source>
</evidence>
<comment type="caution">
    <text evidence="9">The sequence shown here is derived from an EMBL/GenBank/DDBJ whole genome shotgun (WGS) entry which is preliminary data.</text>
</comment>
<protein>
    <submittedName>
        <fullName evidence="9">Alanine:cation symporter family protein</fullName>
    </submittedName>
</protein>
<evidence type="ECO:0000256" key="2">
    <source>
        <dbReference type="ARBA" id="ARBA00009261"/>
    </source>
</evidence>
<feature type="transmembrane region" description="Helical" evidence="8">
    <location>
        <begin position="410"/>
        <end position="427"/>
    </location>
</feature>
<dbReference type="Gene3D" id="1.20.1740.10">
    <property type="entry name" value="Amino acid/polyamine transporter I"/>
    <property type="match status" value="1"/>
</dbReference>
<feature type="transmembrane region" description="Helical" evidence="8">
    <location>
        <begin position="12"/>
        <end position="31"/>
    </location>
</feature>
<gene>
    <name evidence="9" type="ORF">JL102_04095</name>
</gene>
<evidence type="ECO:0000256" key="6">
    <source>
        <dbReference type="ARBA" id="ARBA00022989"/>
    </source>
</evidence>
<dbReference type="PRINTS" id="PR00175">
    <property type="entry name" value="NAALASMPORT"/>
</dbReference>
<name>A0A937JXA5_9BACT</name>
<feature type="transmembrane region" description="Helical" evidence="8">
    <location>
        <begin position="367"/>
        <end position="389"/>
    </location>
</feature>
<keyword evidence="5 8" id="KW-0812">Transmembrane</keyword>
<keyword evidence="3 8" id="KW-0813">Transport</keyword>
<comment type="similarity">
    <text evidence="2 8">Belongs to the alanine or glycine:cation symporter (AGCS) (TC 2.A.25) family.</text>
</comment>
<sequence>MEIYPVQFAKWIWGTPLLFLLMGGGLYFLIYSRFLPFKYFLHAVNVLRGKYDDPNDPGQISHYEALSTALAATVGMGNISGVAVAITVGGPGAIFWMWVSAFVGMATKFFTCTLAILYRGKDSAGKIQGGPMYFIDEGLGKSWKPLAVMFSIFGLIGCLPIFQANQLTQALQDILFIPNGVKGTEITSGTLKFNSTDLYIGIAILLFVSLVIFGGIKRIGKVAGKMVPLMVVVYFISVIGILLVNASEIPEYLKLIVSNAFTAENYNFTADKFDGDPIFGGMLGGLIILAARRAAFSNEAGIGTAPMAHGAAKTKEPVREGLVAMLGPFIDTIVVCTLTALAILITGVWKTTDNDGVSLTAKAFETAIPGVGHYILMVCILIFSITSLFSYSYYGSKCLGYLIGAERQHYYNYFYVSTIIFGAISSLDTIISIIDSAFALMAIPTMIGALLLSPKVKEASNDYFKRLKE</sequence>
<keyword evidence="4 8" id="KW-1003">Cell membrane</keyword>
<evidence type="ECO:0000256" key="7">
    <source>
        <dbReference type="ARBA" id="ARBA00023136"/>
    </source>
</evidence>
<evidence type="ECO:0000256" key="1">
    <source>
        <dbReference type="ARBA" id="ARBA00004651"/>
    </source>
</evidence>
<evidence type="ECO:0000256" key="8">
    <source>
        <dbReference type="RuleBase" id="RU363064"/>
    </source>
</evidence>
<dbReference type="PANTHER" id="PTHR30330">
    <property type="entry name" value="AGSS FAMILY TRANSPORTER, SODIUM-ALANINE"/>
    <property type="match status" value="1"/>
</dbReference>
<keyword evidence="7 8" id="KW-0472">Membrane</keyword>
<keyword evidence="6 8" id="KW-1133">Transmembrane helix</keyword>
<evidence type="ECO:0000313" key="10">
    <source>
        <dbReference type="Proteomes" id="UP000659388"/>
    </source>
</evidence>
<comment type="subcellular location">
    <subcellularLocation>
        <location evidence="1 8">Cell membrane</location>
        <topology evidence="1 8">Multi-pass membrane protein</topology>
    </subcellularLocation>
</comment>
<dbReference type="GO" id="GO:0005283">
    <property type="term" value="F:amino acid:sodium symporter activity"/>
    <property type="evidence" value="ECO:0007669"/>
    <property type="project" value="InterPro"/>
</dbReference>